<evidence type="ECO:0000256" key="3">
    <source>
        <dbReference type="RuleBase" id="RU367040"/>
    </source>
</evidence>
<evidence type="ECO:0000313" key="5">
    <source>
        <dbReference type="Proteomes" id="UP000784294"/>
    </source>
</evidence>
<comment type="subcellular location">
    <subcellularLocation>
        <location evidence="3">Cytoplasm</location>
        <location evidence="3">Cytoskeleton</location>
        <location evidence="3">Cilium axoneme</location>
    </subcellularLocation>
</comment>
<keyword evidence="3" id="KW-0969">Cilium</keyword>
<dbReference type="AlphaFoldDB" id="A0A3S5ADK8"/>
<sequence length="210" mass="24517">MATESKPKTQETLDSWFHKLHAVSRSATEAQKQSSDQSQRGRMVRIEADINAKYDQLDTNNRLSERILTVRKLRDRLSDLKIELEKSILRLSDSKMITENFMVKVSEAQTINVECLTHRDKRRGKEYVSDPVQDELLAEQRLLSEVQGNLQNDIEEAFRQLCIMQDAHTSFHEDIMNKETAIEIDIEQYNMNEKSAQIGFKPYATRKPEW</sequence>
<keyword evidence="3" id="KW-0282">Flagellum</keyword>
<dbReference type="OrthoDB" id="440745at2759"/>
<dbReference type="InterPro" id="IPR000435">
    <property type="entry name" value="Tektins"/>
</dbReference>
<dbReference type="InterPro" id="IPR048256">
    <property type="entry name" value="Tektin-like"/>
</dbReference>
<organism evidence="4 5">
    <name type="scientific">Protopolystoma xenopodis</name>
    <dbReference type="NCBI Taxonomy" id="117903"/>
    <lineage>
        <taxon>Eukaryota</taxon>
        <taxon>Metazoa</taxon>
        <taxon>Spiralia</taxon>
        <taxon>Lophotrochozoa</taxon>
        <taxon>Platyhelminthes</taxon>
        <taxon>Monogenea</taxon>
        <taxon>Polyopisthocotylea</taxon>
        <taxon>Polystomatidea</taxon>
        <taxon>Polystomatidae</taxon>
        <taxon>Protopolystoma</taxon>
    </lineage>
</organism>
<dbReference type="PANTHER" id="PTHR19960:SF7">
    <property type="entry name" value="TEKTIN"/>
    <property type="match status" value="1"/>
</dbReference>
<dbReference type="GO" id="GO:0015630">
    <property type="term" value="C:microtubule cytoskeleton"/>
    <property type="evidence" value="ECO:0007669"/>
    <property type="project" value="UniProtKB-UniRule"/>
</dbReference>
<comment type="caution">
    <text evidence="4">The sequence shown here is derived from an EMBL/GenBank/DDBJ whole genome shotgun (WGS) entry which is preliminary data.</text>
</comment>
<comment type="similarity">
    <text evidence="1 3">Belongs to the tektin family.</text>
</comment>
<keyword evidence="2" id="KW-0963">Cytoplasm</keyword>
<reference evidence="4" key="1">
    <citation type="submission" date="2018-11" db="EMBL/GenBank/DDBJ databases">
        <authorList>
            <consortium name="Pathogen Informatics"/>
        </authorList>
    </citation>
    <scope>NUCLEOTIDE SEQUENCE</scope>
</reference>
<name>A0A3S5ADK8_9PLAT</name>
<accession>A0A3S5ADK8</accession>
<keyword evidence="3" id="KW-0966">Cell projection</keyword>
<dbReference type="GO" id="GO:0005930">
    <property type="term" value="C:axoneme"/>
    <property type="evidence" value="ECO:0007669"/>
    <property type="project" value="UniProtKB-SubCell"/>
</dbReference>
<dbReference type="PANTHER" id="PTHR19960">
    <property type="entry name" value="TEKTIN"/>
    <property type="match status" value="1"/>
</dbReference>
<gene>
    <name evidence="4" type="ORF">PXEA_LOCUS7155</name>
</gene>
<dbReference type="Pfam" id="PF03148">
    <property type="entry name" value="Tektin"/>
    <property type="match status" value="1"/>
</dbReference>
<evidence type="ECO:0000256" key="1">
    <source>
        <dbReference type="ARBA" id="ARBA00007209"/>
    </source>
</evidence>
<dbReference type="Proteomes" id="UP000784294">
    <property type="component" value="Unassembled WGS sequence"/>
</dbReference>
<dbReference type="EMBL" id="CAAALY010018683">
    <property type="protein sequence ID" value="VEL13715.1"/>
    <property type="molecule type" value="Genomic_DNA"/>
</dbReference>
<proteinExistence type="inferred from homology"/>
<dbReference type="GO" id="GO:0060294">
    <property type="term" value="P:cilium movement involved in cell motility"/>
    <property type="evidence" value="ECO:0007669"/>
    <property type="project" value="UniProtKB-UniRule"/>
</dbReference>
<keyword evidence="5" id="KW-1185">Reference proteome</keyword>
<evidence type="ECO:0000256" key="2">
    <source>
        <dbReference type="ARBA" id="ARBA00022490"/>
    </source>
</evidence>
<evidence type="ECO:0000313" key="4">
    <source>
        <dbReference type="EMBL" id="VEL13715.1"/>
    </source>
</evidence>
<dbReference type="GO" id="GO:0005634">
    <property type="term" value="C:nucleus"/>
    <property type="evidence" value="ECO:0007669"/>
    <property type="project" value="TreeGrafter"/>
</dbReference>
<protein>
    <recommendedName>
        <fullName evidence="3">Tektin</fullName>
    </recommendedName>
</protein>
<dbReference type="GO" id="GO:0060271">
    <property type="term" value="P:cilium assembly"/>
    <property type="evidence" value="ECO:0007669"/>
    <property type="project" value="UniProtKB-UniRule"/>
</dbReference>